<evidence type="ECO:0000256" key="6">
    <source>
        <dbReference type="ARBA" id="ARBA00023242"/>
    </source>
</evidence>
<comment type="similarity">
    <text evidence="2">Belongs to the crooked-neck family.</text>
</comment>
<dbReference type="GO" id="GO:0071014">
    <property type="term" value="C:post-mRNA release spliceosomal complex"/>
    <property type="evidence" value="ECO:0007669"/>
    <property type="project" value="TreeGrafter"/>
</dbReference>
<dbReference type="Pfam" id="PF23233">
    <property type="entry name" value="HAT_Syf1_CNRKL1_N"/>
    <property type="match status" value="1"/>
</dbReference>
<evidence type="ECO:0000256" key="4">
    <source>
        <dbReference type="ARBA" id="ARBA00022737"/>
    </source>
</evidence>
<evidence type="ECO:0000313" key="10">
    <source>
        <dbReference type="EMBL" id="KAG7664951.1"/>
    </source>
</evidence>
<evidence type="ECO:0000256" key="2">
    <source>
        <dbReference type="ARBA" id="ARBA00008644"/>
    </source>
</evidence>
<dbReference type="PANTHER" id="PTHR11246:SF3">
    <property type="entry name" value="CROOKED NECK-LIKE PROTEIN 1"/>
    <property type="match status" value="1"/>
</dbReference>
<gene>
    <name evidence="10" type="ORF">J8A68_001537</name>
</gene>
<evidence type="ECO:0000256" key="1">
    <source>
        <dbReference type="ARBA" id="ARBA00004123"/>
    </source>
</evidence>
<reference evidence="10 11" key="1">
    <citation type="journal article" date="2021" name="DNA Res.">
        <title>Genome analysis of Candida subhashii reveals its hybrid nature and dual mitochondrial genome conformations.</title>
        <authorList>
            <person name="Mixao V."/>
            <person name="Hegedusova E."/>
            <person name="Saus E."/>
            <person name="Pryszcz L.P."/>
            <person name="Cillingova A."/>
            <person name="Nosek J."/>
            <person name="Gabaldon T."/>
        </authorList>
    </citation>
    <scope>NUCLEOTIDE SEQUENCE [LARGE SCALE GENOMIC DNA]</scope>
    <source>
        <strain evidence="10 11">CBS 10753</strain>
    </source>
</reference>
<dbReference type="EMBL" id="JAGSYN010000057">
    <property type="protein sequence ID" value="KAG7664951.1"/>
    <property type="molecule type" value="Genomic_DNA"/>
</dbReference>
<protein>
    <recommendedName>
        <fullName evidence="7">Pre-mRNA-splicing factor CLF1</fullName>
    </recommendedName>
</protein>
<dbReference type="GO" id="GO:0000245">
    <property type="term" value="P:spliceosomal complex assembly"/>
    <property type="evidence" value="ECO:0007669"/>
    <property type="project" value="TreeGrafter"/>
</dbReference>
<dbReference type="Pfam" id="PF23240">
    <property type="entry name" value="HAT_PRP39_N"/>
    <property type="match status" value="1"/>
</dbReference>
<organism evidence="10 11">
    <name type="scientific">[Candida] subhashii</name>
    <dbReference type="NCBI Taxonomy" id="561895"/>
    <lineage>
        <taxon>Eukaryota</taxon>
        <taxon>Fungi</taxon>
        <taxon>Dikarya</taxon>
        <taxon>Ascomycota</taxon>
        <taxon>Saccharomycotina</taxon>
        <taxon>Pichiomycetes</taxon>
        <taxon>Debaryomycetaceae</taxon>
        <taxon>Spathaspora</taxon>
    </lineage>
</organism>
<comment type="subcellular location">
    <subcellularLocation>
        <location evidence="1">Nucleus</location>
    </subcellularLocation>
</comment>
<dbReference type="GO" id="GO:0071007">
    <property type="term" value="C:U2-type catalytic step 2 spliceosome"/>
    <property type="evidence" value="ECO:0007669"/>
    <property type="project" value="TreeGrafter"/>
</dbReference>
<name>A0A8J5UQQ5_9ASCO</name>
<sequence>MDTQMDKQEAQATPAQITSKQILQEAFTSKDSRFNRPQQTIQDLGELRSYQQTKRKEYEQQLNKNRLNFGQWLRYARWEIEHNHDYPRARSIMERALDVNVQHIPFWIQYIQMELAGKNINHARNLLERAITILPRVSKLWFLYVQTEETLKNYQMVRSVFEKWLTWHPESNAWDAYIGFETRYEEENNVVEIFTRYVQEFPAGETWNKWIEYALENSPEQISTVRAVFEAAVDELLPRITEMDDLGLSDIIAKWADWEVSCEEIERARQIYDILLDKAESKVAIPSSFRDSIYKHFSTFEKTYGSKGSIQSSVTLKRKAKYESDLKDDPQDYDTWWALITILQNHSKESDVAKAFKSSISHAPNDRTKTIRWRRYIMLWVRYALWEELTNNDIDSARIIWSNCLKKIPHKLFSFGKVWKGYAEFELRNSGDEGLSKARKILGRSIGQTGGNGPKSSIFKYYIAFEKRLGEWDRVRSLFEKWIELALLSGTRVLPIIAQYVEFEQSLEEYDRCEAILQLALSLSRDETTSKSFEPVDELFETCVEFYRDEMKYDHIRDMYRDLLEQSPSSSDWISFALFESTIPSKSQLEAYLNSESEEFELTIDQVQIESTRKIFEEAEDYFKNKDAKQERLEVLDAWKEYEEVHGTSESIEKVMKKLPTVVKKRRNIGGIEEEYMDYVFPQDEIAKAPATFNKFLENARKWAKTQD</sequence>
<evidence type="ECO:0000256" key="7">
    <source>
        <dbReference type="ARBA" id="ARBA00039167"/>
    </source>
</evidence>
<dbReference type="InterPro" id="IPR055433">
    <property type="entry name" value="HAT_Syf1-like_N"/>
</dbReference>
<dbReference type="RefSeq" id="XP_049265183.1">
    <property type="nucleotide sequence ID" value="XM_049405200.1"/>
</dbReference>
<dbReference type="SMART" id="SM00386">
    <property type="entry name" value="HAT"/>
    <property type="match status" value="10"/>
</dbReference>
<dbReference type="Proteomes" id="UP000694255">
    <property type="component" value="Unassembled WGS sequence"/>
</dbReference>
<evidence type="ECO:0000256" key="3">
    <source>
        <dbReference type="ARBA" id="ARBA00022664"/>
    </source>
</evidence>
<evidence type="ECO:0000256" key="8">
    <source>
        <dbReference type="SAM" id="MobiDB-lite"/>
    </source>
</evidence>
<dbReference type="InterPro" id="IPR045075">
    <property type="entry name" value="Syf1-like"/>
</dbReference>
<accession>A0A8J5UQQ5</accession>
<comment type="caution">
    <text evidence="10">The sequence shown here is derived from an EMBL/GenBank/DDBJ whole genome shotgun (WGS) entry which is preliminary data.</text>
</comment>
<dbReference type="AlphaFoldDB" id="A0A8J5UQQ5"/>
<keyword evidence="4" id="KW-0677">Repeat</keyword>
<keyword evidence="3" id="KW-0507">mRNA processing</keyword>
<feature type="domain" description="Pre-mRNA-splicing factor Syf1-like N-terminal HAT-repeats" evidence="9">
    <location>
        <begin position="57"/>
        <end position="202"/>
    </location>
</feature>
<dbReference type="GO" id="GO:0071011">
    <property type="term" value="C:precatalytic spliceosome"/>
    <property type="evidence" value="ECO:0007669"/>
    <property type="project" value="TreeGrafter"/>
</dbReference>
<evidence type="ECO:0000259" key="9">
    <source>
        <dbReference type="Pfam" id="PF23233"/>
    </source>
</evidence>
<proteinExistence type="inferred from homology"/>
<dbReference type="GO" id="GO:0000974">
    <property type="term" value="C:Prp19 complex"/>
    <property type="evidence" value="ECO:0007669"/>
    <property type="project" value="TreeGrafter"/>
</dbReference>
<keyword evidence="11" id="KW-1185">Reference proteome</keyword>
<evidence type="ECO:0000256" key="5">
    <source>
        <dbReference type="ARBA" id="ARBA00023187"/>
    </source>
</evidence>
<evidence type="ECO:0000313" key="11">
    <source>
        <dbReference type="Proteomes" id="UP000694255"/>
    </source>
</evidence>
<dbReference type="OrthoDB" id="541719at2759"/>
<keyword evidence="5" id="KW-0508">mRNA splicing</keyword>
<keyword evidence="6" id="KW-0539">Nucleus</keyword>
<dbReference type="PANTHER" id="PTHR11246">
    <property type="entry name" value="PRE-MRNA SPLICING FACTOR"/>
    <property type="match status" value="1"/>
</dbReference>
<dbReference type="InterPro" id="IPR003107">
    <property type="entry name" value="HAT"/>
</dbReference>
<feature type="region of interest" description="Disordered" evidence="8">
    <location>
        <begin position="1"/>
        <end position="20"/>
    </location>
</feature>
<dbReference type="GeneID" id="73468338"/>
<feature type="compositionally biased region" description="Polar residues" evidence="8">
    <location>
        <begin position="10"/>
        <end position="20"/>
    </location>
</feature>